<dbReference type="Gene3D" id="2.60.40.10">
    <property type="entry name" value="Immunoglobulins"/>
    <property type="match status" value="1"/>
</dbReference>
<dbReference type="AlphaFoldDB" id="A0A8S3UAY9"/>
<dbReference type="InterPro" id="IPR036179">
    <property type="entry name" value="Ig-like_dom_sf"/>
</dbReference>
<dbReference type="EMBL" id="CAJPWZ010002530">
    <property type="protein sequence ID" value="CAG2239653.1"/>
    <property type="molecule type" value="Genomic_DNA"/>
</dbReference>
<keyword evidence="1" id="KW-0472">Membrane</keyword>
<evidence type="ECO:0000256" key="1">
    <source>
        <dbReference type="SAM" id="Phobius"/>
    </source>
</evidence>
<feature type="chain" id="PRO_5035943853" description="Ig-like domain-containing protein" evidence="2">
    <location>
        <begin position="20"/>
        <end position="228"/>
    </location>
</feature>
<dbReference type="InterPro" id="IPR013106">
    <property type="entry name" value="Ig_V-set"/>
</dbReference>
<evidence type="ECO:0000256" key="2">
    <source>
        <dbReference type="SAM" id="SignalP"/>
    </source>
</evidence>
<dbReference type="SMART" id="SM00409">
    <property type="entry name" value="IG"/>
    <property type="match status" value="1"/>
</dbReference>
<dbReference type="OrthoDB" id="6159398at2759"/>
<keyword evidence="5" id="KW-1185">Reference proteome</keyword>
<accession>A0A8S3UAY9</accession>
<dbReference type="PROSITE" id="PS50835">
    <property type="entry name" value="IG_LIKE"/>
    <property type="match status" value="1"/>
</dbReference>
<dbReference type="InterPro" id="IPR013783">
    <property type="entry name" value="Ig-like_fold"/>
</dbReference>
<organism evidence="4 5">
    <name type="scientific">Mytilus edulis</name>
    <name type="common">Blue mussel</name>
    <dbReference type="NCBI Taxonomy" id="6550"/>
    <lineage>
        <taxon>Eukaryota</taxon>
        <taxon>Metazoa</taxon>
        <taxon>Spiralia</taxon>
        <taxon>Lophotrochozoa</taxon>
        <taxon>Mollusca</taxon>
        <taxon>Bivalvia</taxon>
        <taxon>Autobranchia</taxon>
        <taxon>Pteriomorphia</taxon>
        <taxon>Mytilida</taxon>
        <taxon>Mytiloidea</taxon>
        <taxon>Mytilidae</taxon>
        <taxon>Mytilinae</taxon>
        <taxon>Mytilus</taxon>
    </lineage>
</organism>
<keyword evidence="2" id="KW-0732">Signal</keyword>
<name>A0A8S3UAY9_MYTED</name>
<proteinExistence type="predicted"/>
<dbReference type="InterPro" id="IPR003599">
    <property type="entry name" value="Ig_sub"/>
</dbReference>
<dbReference type="Proteomes" id="UP000683360">
    <property type="component" value="Unassembled WGS sequence"/>
</dbReference>
<feature type="transmembrane region" description="Helical" evidence="1">
    <location>
        <begin position="184"/>
        <end position="205"/>
    </location>
</feature>
<keyword evidence="1" id="KW-0812">Transmembrane</keyword>
<protein>
    <recommendedName>
        <fullName evidence="3">Ig-like domain-containing protein</fullName>
    </recommendedName>
</protein>
<evidence type="ECO:0000313" key="5">
    <source>
        <dbReference type="Proteomes" id="UP000683360"/>
    </source>
</evidence>
<dbReference type="SUPFAM" id="SSF48726">
    <property type="entry name" value="Immunoglobulin"/>
    <property type="match status" value="1"/>
</dbReference>
<dbReference type="Pfam" id="PF07686">
    <property type="entry name" value="V-set"/>
    <property type="match status" value="1"/>
</dbReference>
<dbReference type="InterPro" id="IPR007110">
    <property type="entry name" value="Ig-like_dom"/>
</dbReference>
<feature type="domain" description="Ig-like" evidence="3">
    <location>
        <begin position="3"/>
        <end position="126"/>
    </location>
</feature>
<reference evidence="4" key="1">
    <citation type="submission" date="2021-03" db="EMBL/GenBank/DDBJ databases">
        <authorList>
            <person name="Bekaert M."/>
        </authorList>
    </citation>
    <scope>NUCLEOTIDE SEQUENCE</scope>
</reference>
<feature type="signal peptide" evidence="2">
    <location>
        <begin position="1"/>
        <end position="19"/>
    </location>
</feature>
<keyword evidence="1" id="KW-1133">Transmembrane helix</keyword>
<gene>
    <name evidence="4" type="ORF">MEDL_51995</name>
</gene>
<sequence length="228" mass="25659">MTPVLILMTITFHLQIISGIGNGNYIGTVRVQRGKRVILKCVSSGVMRSWLGPDFSNLKNEQTLLFFSNHLKNPKLSMSKYSVQARHGNYDLIISNFQEDDTGLYICRCFNDHDNGTFKETKYTVTLVDEGVESTTIGYERRTDLGNAPGIQVKVKETSSQFEKVYISIVVPANQRHSKPNSELTITLVVVFLLVISMAILGLIARRKWGTLSKINNKNAKTVPYIKK</sequence>
<evidence type="ECO:0000313" key="4">
    <source>
        <dbReference type="EMBL" id="CAG2239653.1"/>
    </source>
</evidence>
<evidence type="ECO:0000259" key="3">
    <source>
        <dbReference type="PROSITE" id="PS50835"/>
    </source>
</evidence>
<comment type="caution">
    <text evidence="4">The sequence shown here is derived from an EMBL/GenBank/DDBJ whole genome shotgun (WGS) entry which is preliminary data.</text>
</comment>